<evidence type="ECO:0000256" key="3">
    <source>
        <dbReference type="ARBA" id="ARBA00023163"/>
    </source>
</evidence>
<evidence type="ECO:0000256" key="1">
    <source>
        <dbReference type="ARBA" id="ARBA00023015"/>
    </source>
</evidence>
<dbReference type="SMART" id="SM00342">
    <property type="entry name" value="HTH_ARAC"/>
    <property type="match status" value="1"/>
</dbReference>
<keyword evidence="6" id="KW-1185">Reference proteome</keyword>
<dbReference type="EMBL" id="FNBH01000001">
    <property type="protein sequence ID" value="SDF11199.1"/>
    <property type="molecule type" value="Genomic_DNA"/>
</dbReference>
<evidence type="ECO:0000259" key="4">
    <source>
        <dbReference type="PROSITE" id="PS01124"/>
    </source>
</evidence>
<keyword evidence="2 5" id="KW-0238">DNA-binding</keyword>
<protein>
    <submittedName>
        <fullName evidence="5">AraC-type DNA-binding protein</fullName>
    </submittedName>
</protein>
<accession>A0A1G7IFW8</accession>
<dbReference type="SUPFAM" id="SSF46689">
    <property type="entry name" value="Homeodomain-like"/>
    <property type="match status" value="1"/>
</dbReference>
<dbReference type="Proteomes" id="UP000199203">
    <property type="component" value="Unassembled WGS sequence"/>
</dbReference>
<dbReference type="InterPro" id="IPR018060">
    <property type="entry name" value="HTH_AraC"/>
</dbReference>
<dbReference type="InterPro" id="IPR020449">
    <property type="entry name" value="Tscrpt_reg_AraC-type_HTH"/>
</dbReference>
<sequence>MQNAKPIRFKTITEAHRAFGLPSPEHPLISILNYSDLQVPENVDEISALFDFYYISLKRGFTNKLFYGQQTYDFDDGMMYFVAPNQILRGAGPEPDDDLSGWVMLIHPDFLWGTSLAKNIKKYEFFDYAVNEALFLSNKEKNIVNGIVQTIQNEYRSNIDKFSQDIMISHLEALLNYSERFYQRQFLTRKKSTHKVLEQMEELLNDYFDDDDLANRGLPSVQFVADSLHISVKYLGSLLKQLTGQTTQQHIHEKLIEKAKEKLSTTELSISEIAYELGFEHSQSFSKLFKTKTNQSPMEFRKLFN</sequence>
<proteinExistence type="predicted"/>
<dbReference type="PRINTS" id="PR00032">
    <property type="entry name" value="HTHARAC"/>
</dbReference>
<dbReference type="AlphaFoldDB" id="A0A1G7IFW8"/>
<dbReference type="STRING" id="454006.SAMN05421825_1068"/>
<gene>
    <name evidence="5" type="ORF">SAMN05421825_1068</name>
</gene>
<reference evidence="6" key="1">
    <citation type="submission" date="2016-10" db="EMBL/GenBank/DDBJ databases">
        <authorList>
            <person name="Varghese N."/>
            <person name="Submissions S."/>
        </authorList>
    </citation>
    <scope>NUCLEOTIDE SEQUENCE [LARGE SCALE GENOMIC DNA]</scope>
    <source>
        <strain evidence="6">DSM 19684</strain>
    </source>
</reference>
<evidence type="ECO:0000313" key="5">
    <source>
        <dbReference type="EMBL" id="SDF11199.1"/>
    </source>
</evidence>
<dbReference type="Gene3D" id="1.10.10.60">
    <property type="entry name" value="Homeodomain-like"/>
    <property type="match status" value="2"/>
</dbReference>
<name>A0A1G7IFW8_9FLAO</name>
<dbReference type="GO" id="GO:0003700">
    <property type="term" value="F:DNA-binding transcription factor activity"/>
    <property type="evidence" value="ECO:0007669"/>
    <property type="project" value="InterPro"/>
</dbReference>
<dbReference type="InterPro" id="IPR009057">
    <property type="entry name" value="Homeodomain-like_sf"/>
</dbReference>
<dbReference type="PANTHER" id="PTHR43280:SF32">
    <property type="entry name" value="TRANSCRIPTIONAL REGULATORY PROTEIN"/>
    <property type="match status" value="1"/>
</dbReference>
<dbReference type="GO" id="GO:0043565">
    <property type="term" value="F:sequence-specific DNA binding"/>
    <property type="evidence" value="ECO:0007669"/>
    <property type="project" value="InterPro"/>
</dbReference>
<dbReference type="PROSITE" id="PS01124">
    <property type="entry name" value="HTH_ARAC_FAMILY_2"/>
    <property type="match status" value="1"/>
</dbReference>
<keyword evidence="1" id="KW-0805">Transcription regulation</keyword>
<dbReference type="PANTHER" id="PTHR43280">
    <property type="entry name" value="ARAC-FAMILY TRANSCRIPTIONAL REGULATOR"/>
    <property type="match status" value="1"/>
</dbReference>
<dbReference type="Pfam" id="PF12833">
    <property type="entry name" value="HTH_18"/>
    <property type="match status" value="1"/>
</dbReference>
<evidence type="ECO:0000256" key="2">
    <source>
        <dbReference type="ARBA" id="ARBA00023125"/>
    </source>
</evidence>
<dbReference type="RefSeq" id="WP_089871988.1">
    <property type="nucleotide sequence ID" value="NZ_FNBH01000001.1"/>
</dbReference>
<evidence type="ECO:0000313" key="6">
    <source>
        <dbReference type="Proteomes" id="UP000199203"/>
    </source>
</evidence>
<keyword evidence="3" id="KW-0804">Transcription</keyword>
<organism evidence="5 6">
    <name type="scientific">Epilithonimonas hungarica</name>
    <dbReference type="NCBI Taxonomy" id="454006"/>
    <lineage>
        <taxon>Bacteria</taxon>
        <taxon>Pseudomonadati</taxon>
        <taxon>Bacteroidota</taxon>
        <taxon>Flavobacteriia</taxon>
        <taxon>Flavobacteriales</taxon>
        <taxon>Weeksellaceae</taxon>
        <taxon>Chryseobacterium group</taxon>
        <taxon>Epilithonimonas</taxon>
    </lineage>
</organism>
<dbReference type="OrthoDB" id="2600165at2"/>
<feature type="domain" description="HTH araC/xylS-type" evidence="4">
    <location>
        <begin position="198"/>
        <end position="303"/>
    </location>
</feature>